<reference evidence="1" key="2">
    <citation type="journal article" date="2023" name="Science">
        <title>Genomic signatures of disease resistance in endangered staghorn corals.</title>
        <authorList>
            <person name="Vollmer S.V."/>
            <person name="Selwyn J.D."/>
            <person name="Despard B.A."/>
            <person name="Roesel C.L."/>
        </authorList>
    </citation>
    <scope>NUCLEOTIDE SEQUENCE</scope>
    <source>
        <strain evidence="1">K2</strain>
    </source>
</reference>
<evidence type="ECO:0000313" key="1">
    <source>
        <dbReference type="EMBL" id="KAK2558298.1"/>
    </source>
</evidence>
<accession>A0AAD9QBQ4</accession>
<dbReference type="EMBL" id="JARQWQ010000045">
    <property type="protein sequence ID" value="KAK2558298.1"/>
    <property type="molecule type" value="Genomic_DNA"/>
</dbReference>
<proteinExistence type="predicted"/>
<keyword evidence="2" id="KW-1185">Reference proteome</keyword>
<dbReference type="AlphaFoldDB" id="A0AAD9QBQ4"/>
<reference evidence="1" key="1">
    <citation type="journal article" date="2023" name="G3 (Bethesda)">
        <title>Whole genome assembly and annotation of the endangered Caribbean coral Acropora cervicornis.</title>
        <authorList>
            <person name="Selwyn J.D."/>
            <person name="Vollmer S.V."/>
        </authorList>
    </citation>
    <scope>NUCLEOTIDE SEQUENCE</scope>
    <source>
        <strain evidence="1">K2</strain>
    </source>
</reference>
<protein>
    <submittedName>
        <fullName evidence="1">Uncharacterized protein</fullName>
    </submittedName>
</protein>
<evidence type="ECO:0000313" key="2">
    <source>
        <dbReference type="Proteomes" id="UP001249851"/>
    </source>
</evidence>
<sequence>MFLEFSKGCEVLSFSIPTDGKRTKADSKRLCDEGGKPNGGPLAKTELQRAVSLEPCLPRLNKEDYYFDKPPYSSY</sequence>
<organism evidence="1 2">
    <name type="scientific">Acropora cervicornis</name>
    <name type="common">Staghorn coral</name>
    <dbReference type="NCBI Taxonomy" id="6130"/>
    <lineage>
        <taxon>Eukaryota</taxon>
        <taxon>Metazoa</taxon>
        <taxon>Cnidaria</taxon>
        <taxon>Anthozoa</taxon>
        <taxon>Hexacorallia</taxon>
        <taxon>Scleractinia</taxon>
        <taxon>Astrocoeniina</taxon>
        <taxon>Acroporidae</taxon>
        <taxon>Acropora</taxon>
    </lineage>
</organism>
<comment type="caution">
    <text evidence="1">The sequence shown here is derived from an EMBL/GenBank/DDBJ whole genome shotgun (WGS) entry which is preliminary data.</text>
</comment>
<name>A0AAD9QBQ4_ACRCE</name>
<dbReference type="Proteomes" id="UP001249851">
    <property type="component" value="Unassembled WGS sequence"/>
</dbReference>
<gene>
    <name evidence="1" type="ORF">P5673_019420</name>
</gene>